<accession>A0A0R3TR47</accession>
<feature type="domain" description="Peptidase M16 C-terminal" evidence="8">
    <location>
        <begin position="226"/>
        <end position="272"/>
    </location>
</feature>
<name>A0A0R3TR47_RODNA</name>
<evidence type="ECO:0000256" key="5">
    <source>
        <dbReference type="ARBA" id="ARBA00022833"/>
    </source>
</evidence>
<comment type="similarity">
    <text evidence="1">Belongs to the peptidase M16 family.</text>
</comment>
<dbReference type="InterPro" id="IPR050626">
    <property type="entry name" value="Peptidase_M16"/>
</dbReference>
<dbReference type="InterPro" id="IPR011249">
    <property type="entry name" value="Metalloenz_LuxS/M16"/>
</dbReference>
<evidence type="ECO:0000256" key="6">
    <source>
        <dbReference type="ARBA" id="ARBA00023049"/>
    </source>
</evidence>
<dbReference type="SUPFAM" id="SSF63411">
    <property type="entry name" value="LuxS/MPP-like metallohydrolase"/>
    <property type="match status" value="2"/>
</dbReference>
<evidence type="ECO:0000256" key="3">
    <source>
        <dbReference type="ARBA" id="ARBA00022723"/>
    </source>
</evidence>
<organism evidence="11">
    <name type="scientific">Rodentolepis nana</name>
    <name type="common">Dwarf tapeworm</name>
    <name type="synonym">Hymenolepis nana</name>
    <dbReference type="NCBI Taxonomy" id="102285"/>
    <lineage>
        <taxon>Eukaryota</taxon>
        <taxon>Metazoa</taxon>
        <taxon>Spiralia</taxon>
        <taxon>Lophotrochozoa</taxon>
        <taxon>Platyhelminthes</taxon>
        <taxon>Cestoda</taxon>
        <taxon>Eucestoda</taxon>
        <taxon>Cyclophyllidea</taxon>
        <taxon>Hymenolepididae</taxon>
        <taxon>Rodentolepis</taxon>
    </lineage>
</organism>
<gene>
    <name evidence="9" type="ORF">HNAJ_LOCUS10036</name>
</gene>
<dbReference type="InterPro" id="IPR011765">
    <property type="entry name" value="Pept_M16_N"/>
</dbReference>
<keyword evidence="5" id="KW-0862">Zinc</keyword>
<dbReference type="InterPro" id="IPR007863">
    <property type="entry name" value="Peptidase_M16_C"/>
</dbReference>
<proteinExistence type="inferred from homology"/>
<keyword evidence="10" id="KW-1185">Reference proteome</keyword>
<evidence type="ECO:0000256" key="1">
    <source>
        <dbReference type="ARBA" id="ARBA00007261"/>
    </source>
</evidence>
<reference evidence="9 10" key="2">
    <citation type="submission" date="2018-11" db="EMBL/GenBank/DDBJ databases">
        <authorList>
            <consortium name="Pathogen Informatics"/>
        </authorList>
    </citation>
    <scope>NUCLEOTIDE SEQUENCE [LARGE SCALE GENOMIC DNA]</scope>
</reference>
<evidence type="ECO:0000313" key="10">
    <source>
        <dbReference type="Proteomes" id="UP000278807"/>
    </source>
</evidence>
<dbReference type="PROSITE" id="PS00143">
    <property type="entry name" value="INSULINASE"/>
    <property type="match status" value="1"/>
</dbReference>
<keyword evidence="6" id="KW-0482">Metalloprotease</keyword>
<reference evidence="11" key="1">
    <citation type="submission" date="2017-02" db="UniProtKB">
        <authorList>
            <consortium name="WormBaseParasite"/>
        </authorList>
    </citation>
    <scope>IDENTIFICATION</scope>
</reference>
<dbReference type="GO" id="GO:0046872">
    <property type="term" value="F:metal ion binding"/>
    <property type="evidence" value="ECO:0007669"/>
    <property type="project" value="UniProtKB-KW"/>
</dbReference>
<evidence type="ECO:0000259" key="7">
    <source>
        <dbReference type="Pfam" id="PF00675"/>
    </source>
</evidence>
<dbReference type="GO" id="GO:0004222">
    <property type="term" value="F:metalloendopeptidase activity"/>
    <property type="evidence" value="ECO:0007669"/>
    <property type="project" value="InterPro"/>
</dbReference>
<sequence length="343" mass="38305">MLTTTEATGDCYPLNMGVSNGFTKALPILQKTSSINREEVKITKSENDNRLYRVVTLPNRLTVLLISDSQADKAAACLAVAVGSFSDPVEIPGLAHFCEHMILLGSEKHPEENGYAKFVTSHCGSVNAFTSPTETCYVFDVAPEYLFESLERFSNLFESPLFTESATEREVNAVDSEHEKNYSSDNRRIMQVDKLLSSQIHDYAKFSTGNKMTLFDNLKEKSINVRDELVKFHANNYSSNIMTVTIISNESLDEMEKKYAPLFINIPNLNILPKTWSSTPWTKECLQPTNYLTHLLGHESAGSLLSELKRQQLATALVTESFRPGSGFASILLHIELTDQGID</sequence>
<evidence type="ECO:0000256" key="2">
    <source>
        <dbReference type="ARBA" id="ARBA00022670"/>
    </source>
</evidence>
<evidence type="ECO:0000313" key="11">
    <source>
        <dbReference type="WBParaSite" id="HNAJ_0001004101-mRNA-1"/>
    </source>
</evidence>
<dbReference type="Pfam" id="PF00675">
    <property type="entry name" value="Peptidase_M16"/>
    <property type="match status" value="1"/>
</dbReference>
<evidence type="ECO:0000259" key="8">
    <source>
        <dbReference type="Pfam" id="PF05193"/>
    </source>
</evidence>
<keyword evidence="4" id="KW-0378">Hydrolase</keyword>
<dbReference type="PANTHER" id="PTHR43690">
    <property type="entry name" value="NARDILYSIN"/>
    <property type="match status" value="1"/>
</dbReference>
<dbReference type="InterPro" id="IPR001431">
    <property type="entry name" value="Pept_M16_Zn_BS"/>
</dbReference>
<protein>
    <submittedName>
        <fullName evidence="11">Peptidase_M16 domain-containing protein</fullName>
    </submittedName>
</protein>
<keyword evidence="2" id="KW-0645">Protease</keyword>
<dbReference type="STRING" id="102285.A0A0R3TR47"/>
<dbReference type="Proteomes" id="UP000278807">
    <property type="component" value="Unassembled WGS sequence"/>
</dbReference>
<dbReference type="Gene3D" id="3.30.830.10">
    <property type="entry name" value="Metalloenzyme, LuxS/M16 peptidase-like"/>
    <property type="match status" value="2"/>
</dbReference>
<dbReference type="GO" id="GO:0006508">
    <property type="term" value="P:proteolysis"/>
    <property type="evidence" value="ECO:0007669"/>
    <property type="project" value="UniProtKB-KW"/>
</dbReference>
<dbReference type="PANTHER" id="PTHR43690:SF18">
    <property type="entry name" value="INSULIN-DEGRADING ENZYME-RELATED"/>
    <property type="match status" value="1"/>
</dbReference>
<dbReference type="OrthoDB" id="952271at2759"/>
<dbReference type="EMBL" id="UZAE01012855">
    <property type="protein sequence ID" value="VDO07030.1"/>
    <property type="molecule type" value="Genomic_DNA"/>
</dbReference>
<evidence type="ECO:0000313" key="9">
    <source>
        <dbReference type="EMBL" id="VDO07030.1"/>
    </source>
</evidence>
<dbReference type="WBParaSite" id="HNAJ_0001004101-mRNA-1">
    <property type="protein sequence ID" value="HNAJ_0001004101-mRNA-1"/>
    <property type="gene ID" value="HNAJ_0001004101"/>
</dbReference>
<dbReference type="Pfam" id="PF05193">
    <property type="entry name" value="Peptidase_M16_C"/>
    <property type="match status" value="1"/>
</dbReference>
<feature type="domain" description="Peptidase M16 N-terminal" evidence="7">
    <location>
        <begin position="63"/>
        <end position="192"/>
    </location>
</feature>
<dbReference type="AlphaFoldDB" id="A0A0R3TR47"/>
<dbReference type="FunFam" id="3.30.830.10:FF:000004">
    <property type="entry name" value="Putative insulin-degrading enzyme"/>
    <property type="match status" value="1"/>
</dbReference>
<keyword evidence="3" id="KW-0479">Metal-binding</keyword>
<evidence type="ECO:0000256" key="4">
    <source>
        <dbReference type="ARBA" id="ARBA00022801"/>
    </source>
</evidence>